<reference evidence="2" key="1">
    <citation type="journal article" date="2021" name="Mol. Plant Microbe Interact.">
        <title>Complete Genome Sequence of the Plant-Pathogenic Fungus Colletotrichum lupini.</title>
        <authorList>
            <person name="Baroncelli R."/>
            <person name="Pensec F."/>
            <person name="Da Lio D."/>
            <person name="Boufleur T."/>
            <person name="Vicente I."/>
            <person name="Sarrocco S."/>
            <person name="Picot A."/>
            <person name="Baraldi E."/>
            <person name="Sukno S."/>
            <person name="Thon M."/>
            <person name="Le Floch G."/>
        </authorList>
    </citation>
    <scope>NUCLEOTIDE SEQUENCE</scope>
    <source>
        <strain evidence="2">IMI 504893</strain>
    </source>
</reference>
<feature type="domain" description="Heterokaryon incompatibility" evidence="1">
    <location>
        <begin position="60"/>
        <end position="223"/>
    </location>
</feature>
<dbReference type="AlphaFoldDB" id="A0A9Q8SB42"/>
<evidence type="ECO:0000259" key="1">
    <source>
        <dbReference type="Pfam" id="PF06985"/>
    </source>
</evidence>
<dbReference type="RefSeq" id="XP_049135615.1">
    <property type="nucleotide sequence ID" value="XM_049279658.1"/>
</dbReference>
<organism evidence="2 3">
    <name type="scientific">Colletotrichum lupini</name>
    <dbReference type="NCBI Taxonomy" id="145971"/>
    <lineage>
        <taxon>Eukaryota</taxon>
        <taxon>Fungi</taxon>
        <taxon>Dikarya</taxon>
        <taxon>Ascomycota</taxon>
        <taxon>Pezizomycotina</taxon>
        <taxon>Sordariomycetes</taxon>
        <taxon>Hypocreomycetidae</taxon>
        <taxon>Glomerellales</taxon>
        <taxon>Glomerellaceae</taxon>
        <taxon>Colletotrichum</taxon>
        <taxon>Colletotrichum acutatum species complex</taxon>
    </lineage>
</organism>
<keyword evidence="3" id="KW-1185">Reference proteome</keyword>
<evidence type="ECO:0000313" key="3">
    <source>
        <dbReference type="Proteomes" id="UP000830671"/>
    </source>
</evidence>
<proteinExistence type="predicted"/>
<gene>
    <name evidence="2" type="ORF">CLUP02_00611</name>
</gene>
<protein>
    <submittedName>
        <fullName evidence="2">HET domain-containing protein</fullName>
    </submittedName>
</protein>
<dbReference type="PANTHER" id="PTHR24148">
    <property type="entry name" value="ANKYRIN REPEAT DOMAIN-CONTAINING PROTEIN 39 HOMOLOG-RELATED"/>
    <property type="match status" value="1"/>
</dbReference>
<accession>A0A9Q8SB42</accession>
<sequence length="791" mass="88291">MSLSANVAADSLPFLQYAPLNCERSIRIVILSPSIELDDPIQCALREVRLGSSSQETTPYEALSYVWGGRRGEHPIRCNGCRVDVTKNCLEALRHLRYSDRERLLWIDAICIDQSSIPEKNVQVALMGDVYRFAARTVVWIGTDESPGNLLLSLFRRCRWVGLLLRASPEAKRSTPRPVKAAHAVLVLGAETYTNAVPSRNVLKAIELLIKVPWFTRTWPLQELCLSEHVVVTLGKSSLSWESLNACLKHWITLAGRKFGHRRNELDLVNLADSFGMKMNYRSVLLGEKQENSNIPKLTSAYLEIRLIKTIRRRNAMDKRDQSFSLYNLLGRLGISVPNPDYTKPVTRVYEDLALALCLHSGSFWVLHMGSSEDKVDGLPSWVPDFSQFSPGGFKDQWDLLSNPPPIIAEEVSAIGLLQSGRNTGQLLIRARRLPPVTMISGSHVPNARYLSTTVNYGEDIKDLVLPAVAQWFLFAESLEFFPSRRRGAEALLALIASLATEKTSDDEFKPKADITQTWWANFYKGLMIGFTAEGQRSTKKLVKSASRRGRCVSAHGGCERPNAQSIGWSMMNEKMTDIDTTSRVLLACQGLSLCLVGQGMLAVCDGPVQTGDVPVFGAGLMEELILRPRGEEFEVVGTARILNFEDDEIPKPFSGLDDDSDRCIIESAVWMQCRLENRAGGSKKITYPAYPTQVGTDMKCMWLALPNRTARRPSQRRTHGFILHNLLQPWPQTVDRRQPAGNNPPLTSRMSLLPHRKSRPSQLCLMKEPAIPNFRLGLLVTSGPAAAKSL</sequence>
<dbReference type="Proteomes" id="UP000830671">
    <property type="component" value="Chromosome 1"/>
</dbReference>
<dbReference type="Pfam" id="PF06985">
    <property type="entry name" value="HET"/>
    <property type="match status" value="1"/>
</dbReference>
<dbReference type="InterPro" id="IPR010730">
    <property type="entry name" value="HET"/>
</dbReference>
<dbReference type="EMBL" id="CP019471">
    <property type="protein sequence ID" value="UQC73964.1"/>
    <property type="molecule type" value="Genomic_DNA"/>
</dbReference>
<evidence type="ECO:0000313" key="2">
    <source>
        <dbReference type="EMBL" id="UQC73964.1"/>
    </source>
</evidence>
<name>A0A9Q8SB42_9PEZI</name>
<dbReference type="KEGG" id="clup:CLUP02_00611"/>
<dbReference type="InterPro" id="IPR052895">
    <property type="entry name" value="HetReg/Transcr_Mod"/>
</dbReference>
<dbReference type="GeneID" id="73334668"/>
<dbReference type="PANTHER" id="PTHR24148:SF64">
    <property type="entry name" value="HETEROKARYON INCOMPATIBILITY DOMAIN-CONTAINING PROTEIN"/>
    <property type="match status" value="1"/>
</dbReference>